<dbReference type="GO" id="GO:0003964">
    <property type="term" value="F:RNA-directed DNA polymerase activity"/>
    <property type="evidence" value="ECO:0007669"/>
    <property type="project" value="UniProtKB-KW"/>
</dbReference>
<sequence>MKCVFCKSEKDSHSHLFFSSPFSRRLWERLKGMAMLNNISNTWDEIISSISNRPARNSIRSVIQRLVLGASVYFVWQERNLRSFGDSSRSEDELFRTIVDTVRLRIMGLKIKVSKDVLHAAEVWNFPVEKRIKYKDILDEILRDDMDMDGEGQTRVKSHNSVSDGL</sequence>
<dbReference type="PANTHER" id="PTHR33116:SF84">
    <property type="entry name" value="RNA-DIRECTED DNA POLYMERASE"/>
    <property type="match status" value="1"/>
</dbReference>
<keyword evidence="1" id="KW-0808">Transferase</keyword>
<reference evidence="1 2" key="1">
    <citation type="journal article" date="2018" name="Mol. Plant">
        <title>The genome of Artemisia annua provides insight into the evolution of Asteraceae family and artemisinin biosynthesis.</title>
        <authorList>
            <person name="Shen Q."/>
            <person name="Zhang L."/>
            <person name="Liao Z."/>
            <person name="Wang S."/>
            <person name="Yan T."/>
            <person name="Shi P."/>
            <person name="Liu M."/>
            <person name="Fu X."/>
            <person name="Pan Q."/>
            <person name="Wang Y."/>
            <person name="Lv Z."/>
            <person name="Lu X."/>
            <person name="Zhang F."/>
            <person name="Jiang W."/>
            <person name="Ma Y."/>
            <person name="Chen M."/>
            <person name="Hao X."/>
            <person name="Li L."/>
            <person name="Tang Y."/>
            <person name="Lv G."/>
            <person name="Zhou Y."/>
            <person name="Sun X."/>
            <person name="Brodelius P.E."/>
            <person name="Rose J.K.C."/>
            <person name="Tang K."/>
        </authorList>
    </citation>
    <scope>NUCLEOTIDE SEQUENCE [LARGE SCALE GENOMIC DNA]</scope>
    <source>
        <strain evidence="2">cv. Huhao1</strain>
        <tissue evidence="1">Leaf</tissue>
    </source>
</reference>
<dbReference type="EMBL" id="PKPP01002557">
    <property type="protein sequence ID" value="PWA74489.1"/>
    <property type="molecule type" value="Genomic_DNA"/>
</dbReference>
<dbReference type="Proteomes" id="UP000245207">
    <property type="component" value="Unassembled WGS sequence"/>
</dbReference>
<name>A0A2U1NLV9_ARTAN</name>
<accession>A0A2U1NLV9</accession>
<evidence type="ECO:0000313" key="1">
    <source>
        <dbReference type="EMBL" id="PWA74489.1"/>
    </source>
</evidence>
<keyword evidence="2" id="KW-1185">Reference proteome</keyword>
<dbReference type="STRING" id="35608.A0A2U1NLV9"/>
<evidence type="ECO:0000313" key="2">
    <source>
        <dbReference type="Proteomes" id="UP000245207"/>
    </source>
</evidence>
<dbReference type="OrthoDB" id="1938430at2759"/>
<organism evidence="1 2">
    <name type="scientific">Artemisia annua</name>
    <name type="common">Sweet wormwood</name>
    <dbReference type="NCBI Taxonomy" id="35608"/>
    <lineage>
        <taxon>Eukaryota</taxon>
        <taxon>Viridiplantae</taxon>
        <taxon>Streptophyta</taxon>
        <taxon>Embryophyta</taxon>
        <taxon>Tracheophyta</taxon>
        <taxon>Spermatophyta</taxon>
        <taxon>Magnoliopsida</taxon>
        <taxon>eudicotyledons</taxon>
        <taxon>Gunneridae</taxon>
        <taxon>Pentapetalae</taxon>
        <taxon>asterids</taxon>
        <taxon>campanulids</taxon>
        <taxon>Asterales</taxon>
        <taxon>Asteraceae</taxon>
        <taxon>Asteroideae</taxon>
        <taxon>Anthemideae</taxon>
        <taxon>Artemisiinae</taxon>
        <taxon>Artemisia</taxon>
    </lineage>
</organism>
<proteinExistence type="predicted"/>
<comment type="caution">
    <text evidence="1">The sequence shown here is derived from an EMBL/GenBank/DDBJ whole genome shotgun (WGS) entry which is preliminary data.</text>
</comment>
<keyword evidence="1" id="KW-0695">RNA-directed DNA polymerase</keyword>
<gene>
    <name evidence="1" type="ORF">CTI12_AA252660</name>
</gene>
<dbReference type="PANTHER" id="PTHR33116">
    <property type="entry name" value="REVERSE TRANSCRIPTASE ZINC-BINDING DOMAIN-CONTAINING PROTEIN-RELATED-RELATED"/>
    <property type="match status" value="1"/>
</dbReference>
<dbReference type="AlphaFoldDB" id="A0A2U1NLV9"/>
<protein>
    <submittedName>
        <fullName evidence="1">Reverse transcriptase domain, Reverse transcriptase zinc-binding domain protein</fullName>
    </submittedName>
</protein>
<keyword evidence="1" id="KW-0548">Nucleotidyltransferase</keyword>